<evidence type="ECO:0000313" key="5">
    <source>
        <dbReference type="EMBL" id="GAA1223430.1"/>
    </source>
</evidence>
<reference evidence="5 6" key="1">
    <citation type="journal article" date="2019" name="Int. J. Syst. Evol. Microbiol.">
        <title>The Global Catalogue of Microorganisms (GCM) 10K type strain sequencing project: providing services to taxonomists for standard genome sequencing and annotation.</title>
        <authorList>
            <consortium name="The Broad Institute Genomics Platform"/>
            <consortium name="The Broad Institute Genome Sequencing Center for Infectious Disease"/>
            <person name="Wu L."/>
            <person name="Ma J."/>
        </authorList>
    </citation>
    <scope>NUCLEOTIDE SEQUENCE [LARGE SCALE GENOMIC DNA]</scope>
    <source>
        <strain evidence="5 6">JCM 12762</strain>
    </source>
</reference>
<comment type="caution">
    <text evidence="5">The sequence shown here is derived from an EMBL/GenBank/DDBJ whole genome shotgun (WGS) entry which is preliminary data.</text>
</comment>
<dbReference type="Gene3D" id="3.40.50.300">
    <property type="entry name" value="P-loop containing nucleotide triphosphate hydrolases"/>
    <property type="match status" value="1"/>
</dbReference>
<dbReference type="InterPro" id="IPR003439">
    <property type="entry name" value="ABC_transporter-like_ATP-bd"/>
</dbReference>
<dbReference type="CDD" id="cd03230">
    <property type="entry name" value="ABC_DR_subfamily_A"/>
    <property type="match status" value="1"/>
</dbReference>
<keyword evidence="3 5" id="KW-0067">ATP-binding</keyword>
<accession>A0ABN1VUG4</accession>
<evidence type="ECO:0000256" key="2">
    <source>
        <dbReference type="ARBA" id="ARBA00022741"/>
    </source>
</evidence>
<feature type="domain" description="ABC transporter" evidence="4">
    <location>
        <begin position="1"/>
        <end position="212"/>
    </location>
</feature>
<proteinExistence type="predicted"/>
<dbReference type="InterPro" id="IPR027417">
    <property type="entry name" value="P-loop_NTPase"/>
</dbReference>
<name>A0ABN1VUG4_9MICO</name>
<keyword evidence="6" id="KW-1185">Reference proteome</keyword>
<evidence type="ECO:0000256" key="3">
    <source>
        <dbReference type="ARBA" id="ARBA00022840"/>
    </source>
</evidence>
<dbReference type="SMART" id="SM00382">
    <property type="entry name" value="AAA"/>
    <property type="match status" value="1"/>
</dbReference>
<organism evidence="5 6">
    <name type="scientific">Rhodoglobus aureus</name>
    <dbReference type="NCBI Taxonomy" id="191497"/>
    <lineage>
        <taxon>Bacteria</taxon>
        <taxon>Bacillati</taxon>
        <taxon>Actinomycetota</taxon>
        <taxon>Actinomycetes</taxon>
        <taxon>Micrococcales</taxon>
        <taxon>Microbacteriaceae</taxon>
        <taxon>Rhodoglobus</taxon>
    </lineage>
</organism>
<keyword evidence="2" id="KW-0547">Nucleotide-binding</keyword>
<dbReference type="EMBL" id="BAAAKW010000050">
    <property type="protein sequence ID" value="GAA1223430.1"/>
    <property type="molecule type" value="Genomic_DNA"/>
</dbReference>
<dbReference type="PROSITE" id="PS50893">
    <property type="entry name" value="ABC_TRANSPORTER_2"/>
    <property type="match status" value="1"/>
</dbReference>
<dbReference type="Pfam" id="PF00005">
    <property type="entry name" value="ABC_tran"/>
    <property type="match status" value="1"/>
</dbReference>
<evidence type="ECO:0000256" key="1">
    <source>
        <dbReference type="ARBA" id="ARBA00022448"/>
    </source>
</evidence>
<protein>
    <submittedName>
        <fullName evidence="5">ABC transporter ATP-binding protein</fullName>
    </submittedName>
</protein>
<gene>
    <name evidence="5" type="ORF">GCM10009655_23250</name>
</gene>
<dbReference type="SUPFAM" id="SSF52540">
    <property type="entry name" value="P-loop containing nucleoside triphosphate hydrolases"/>
    <property type="match status" value="1"/>
</dbReference>
<dbReference type="PANTHER" id="PTHR42939">
    <property type="entry name" value="ABC TRANSPORTER ATP-BINDING PROTEIN ALBC-RELATED"/>
    <property type="match status" value="1"/>
</dbReference>
<dbReference type="GO" id="GO:0005524">
    <property type="term" value="F:ATP binding"/>
    <property type="evidence" value="ECO:0007669"/>
    <property type="project" value="UniProtKB-KW"/>
</dbReference>
<dbReference type="InterPro" id="IPR017871">
    <property type="entry name" value="ABC_transporter-like_CS"/>
</dbReference>
<dbReference type="PROSITE" id="PS00211">
    <property type="entry name" value="ABC_TRANSPORTER_1"/>
    <property type="match status" value="1"/>
</dbReference>
<sequence>MHDVSFEVPENEVVALVGPNGSGKSTLIKLIVDLLHLRDGSIRLGGQDNGSRESKMRSMYLASNDYLPEFLTGSEYLHFVASLYGETIDRAEAVKKFARYQMMGRADELIEDYSHGMRKKLQLIAALLLKRELTIIDETLNGIDLDAAYAFESDVQSLARDGRSVIVCSHDFAMLQRVSQRLLFLAHGFIVTDDSMTEVFGEYGSIDALVRDYLREEADELP</sequence>
<dbReference type="InterPro" id="IPR003593">
    <property type="entry name" value="AAA+_ATPase"/>
</dbReference>
<dbReference type="Proteomes" id="UP001500943">
    <property type="component" value="Unassembled WGS sequence"/>
</dbReference>
<dbReference type="InterPro" id="IPR051782">
    <property type="entry name" value="ABC_Transporter_VariousFunc"/>
</dbReference>
<dbReference type="PANTHER" id="PTHR42939:SF1">
    <property type="entry name" value="ABC TRANSPORTER ATP-BINDING PROTEIN ALBC-RELATED"/>
    <property type="match status" value="1"/>
</dbReference>
<evidence type="ECO:0000259" key="4">
    <source>
        <dbReference type="PROSITE" id="PS50893"/>
    </source>
</evidence>
<evidence type="ECO:0000313" key="6">
    <source>
        <dbReference type="Proteomes" id="UP001500943"/>
    </source>
</evidence>
<keyword evidence="1" id="KW-0813">Transport</keyword>